<evidence type="ECO:0000256" key="1">
    <source>
        <dbReference type="ARBA" id="ARBA00004167"/>
    </source>
</evidence>
<evidence type="ECO:0000256" key="3">
    <source>
        <dbReference type="ARBA" id="ARBA00022490"/>
    </source>
</evidence>
<feature type="region of interest" description="Disordered" evidence="9">
    <location>
        <begin position="256"/>
        <end position="289"/>
    </location>
</feature>
<keyword evidence="5 10" id="KW-1133">Transmembrane helix</keyword>
<evidence type="ECO:0000313" key="12">
    <source>
        <dbReference type="Proteomes" id="UP000736164"/>
    </source>
</evidence>
<evidence type="ECO:0000256" key="7">
    <source>
        <dbReference type="ARBA" id="ARBA00023136"/>
    </source>
</evidence>
<feature type="compositionally biased region" description="Basic and acidic residues" evidence="9">
    <location>
        <begin position="379"/>
        <end position="388"/>
    </location>
</feature>
<feature type="compositionally biased region" description="Basic and acidic residues" evidence="9">
    <location>
        <begin position="258"/>
        <end position="268"/>
    </location>
</feature>
<name>A0A8J7P5F0_ATRSP</name>
<dbReference type="AlphaFoldDB" id="A0A8J7P5F0"/>
<comment type="caution">
    <text evidence="11">The sequence shown here is derived from an EMBL/GenBank/DDBJ whole genome shotgun (WGS) entry which is preliminary data.</text>
</comment>
<feature type="region of interest" description="Disordered" evidence="9">
    <location>
        <begin position="1"/>
        <end position="119"/>
    </location>
</feature>
<gene>
    <name evidence="11" type="primary">Lrmp_1</name>
    <name evidence="11" type="ORF">GTO95_0007173</name>
</gene>
<dbReference type="Pfam" id="PF05781">
    <property type="entry name" value="MRVI1"/>
    <property type="match status" value="1"/>
</dbReference>
<reference evidence="11" key="1">
    <citation type="journal article" date="2021" name="Cell">
        <title>Tracing the genetic footprints of vertebrate landing in non-teleost ray-finned fishes.</title>
        <authorList>
            <person name="Bi X."/>
            <person name="Wang K."/>
            <person name="Yang L."/>
            <person name="Pan H."/>
            <person name="Jiang H."/>
            <person name="Wei Q."/>
            <person name="Fang M."/>
            <person name="Yu H."/>
            <person name="Zhu C."/>
            <person name="Cai Y."/>
            <person name="He Y."/>
            <person name="Gan X."/>
            <person name="Zeng H."/>
            <person name="Yu D."/>
            <person name="Zhu Y."/>
            <person name="Jiang H."/>
            <person name="Qiu Q."/>
            <person name="Yang H."/>
            <person name="Zhang Y.E."/>
            <person name="Wang W."/>
            <person name="Zhu M."/>
            <person name="He S."/>
            <person name="Zhang G."/>
        </authorList>
    </citation>
    <scope>NUCLEOTIDE SEQUENCE</scope>
    <source>
        <strain evidence="11">Allg_001</strain>
    </source>
</reference>
<accession>A0A8J7P5F0</accession>
<sequence>MSGSPPRSPPVLQRSHSLSSLPPSWDPWPDWTQGSGNEQNPGTQDTYNTSLPSKKQLRQQAKDLEVHHTSETTAGCRQDPTPIQEVISTMSGQRPSGSMDKERGSGESEEDSDSDDLGTSLDEQSILERLGLNSMQLTEEETESAFAQLSLAFRCDQYTLKRRLQAEERARDVAEENFRQELENGRATLQTLKGLFVDSKRGRILQKLEQSLEVLSNTIERISSTAELLGAVHQEARVSHAVELMVAHVENLKRRHARDQTELEETKRMVQRNSRSRRLSESQEEGDLRQKIYLRHSQHGARRRVSIAVIPKQAQLHSSDSRGSDDGKSSVETDFFWALGEDSQPSSRQPIVLQEASTDSSSPGGQRDPSPLPATGHPGDSHCEKEDLCSNRSAQQTLRFRRRSKEVMQPGLAGEGLEALEEFSDHDTFAQKRCAHSIERRPLLHGLWQCGWFLLWLFLMAVACTLLTAILLWRLRPLNLWA</sequence>
<feature type="non-terminal residue" evidence="11">
    <location>
        <position position="482"/>
    </location>
</feature>
<evidence type="ECO:0000256" key="8">
    <source>
        <dbReference type="SAM" id="Coils"/>
    </source>
</evidence>
<feature type="compositionally biased region" description="Low complexity" evidence="9">
    <location>
        <begin position="17"/>
        <end position="31"/>
    </location>
</feature>
<feature type="compositionally biased region" description="Acidic residues" evidence="9">
    <location>
        <begin position="107"/>
        <end position="116"/>
    </location>
</feature>
<evidence type="ECO:0000256" key="10">
    <source>
        <dbReference type="SAM" id="Phobius"/>
    </source>
</evidence>
<keyword evidence="4 10" id="KW-0812">Transmembrane</keyword>
<evidence type="ECO:0000256" key="4">
    <source>
        <dbReference type="ARBA" id="ARBA00022692"/>
    </source>
</evidence>
<feature type="compositionally biased region" description="Basic and acidic residues" evidence="9">
    <location>
        <begin position="60"/>
        <end position="70"/>
    </location>
</feature>
<proteinExistence type="predicted"/>
<feature type="region of interest" description="Disordered" evidence="9">
    <location>
        <begin position="340"/>
        <end position="388"/>
    </location>
</feature>
<feature type="compositionally biased region" description="Polar residues" evidence="9">
    <location>
        <begin position="86"/>
        <end position="96"/>
    </location>
</feature>
<dbReference type="GO" id="GO:0016020">
    <property type="term" value="C:membrane"/>
    <property type="evidence" value="ECO:0007669"/>
    <property type="project" value="UniProtKB-SubCell"/>
</dbReference>
<keyword evidence="7 10" id="KW-0472">Membrane</keyword>
<feature type="transmembrane region" description="Helical" evidence="10">
    <location>
        <begin position="451"/>
        <end position="473"/>
    </location>
</feature>
<feature type="compositionally biased region" description="Basic and acidic residues" evidence="9">
    <location>
        <begin position="278"/>
        <end position="289"/>
    </location>
</feature>
<dbReference type="InterPro" id="IPR008677">
    <property type="entry name" value="MRVI1"/>
</dbReference>
<feature type="coiled-coil region" evidence="8">
    <location>
        <begin position="164"/>
        <end position="225"/>
    </location>
</feature>
<dbReference type="GO" id="GO:0005737">
    <property type="term" value="C:cytoplasm"/>
    <property type="evidence" value="ECO:0007669"/>
    <property type="project" value="UniProtKB-SubCell"/>
</dbReference>
<dbReference type="EMBL" id="JAAWVO010070734">
    <property type="protein sequence ID" value="MBN3324459.1"/>
    <property type="molecule type" value="Genomic_DNA"/>
</dbReference>
<keyword evidence="3" id="KW-0963">Cytoplasm</keyword>
<feature type="compositionally biased region" description="Polar residues" evidence="9">
    <location>
        <begin position="343"/>
        <end position="364"/>
    </location>
</feature>
<feature type="compositionally biased region" description="Polar residues" evidence="9">
    <location>
        <begin position="32"/>
        <end position="53"/>
    </location>
</feature>
<evidence type="ECO:0000313" key="11">
    <source>
        <dbReference type="EMBL" id="MBN3324459.1"/>
    </source>
</evidence>
<feature type="non-terminal residue" evidence="11">
    <location>
        <position position="1"/>
    </location>
</feature>
<comment type="subcellular location">
    <subcellularLocation>
        <location evidence="2">Cytoplasm</location>
    </subcellularLocation>
    <subcellularLocation>
        <location evidence="1">Membrane</location>
        <topology evidence="1">Single-pass membrane protein</topology>
    </subcellularLocation>
</comment>
<dbReference type="PANTHER" id="PTHR15352">
    <property type="entry name" value="LYMPHOID-RESTRICTED MEMBRANE PROTEIN, JAW1"/>
    <property type="match status" value="1"/>
</dbReference>
<protein>
    <submittedName>
        <fullName evidence="11">LRMP protein</fullName>
    </submittedName>
</protein>
<evidence type="ECO:0000256" key="6">
    <source>
        <dbReference type="ARBA" id="ARBA00023054"/>
    </source>
</evidence>
<evidence type="ECO:0000256" key="9">
    <source>
        <dbReference type="SAM" id="MobiDB-lite"/>
    </source>
</evidence>
<keyword evidence="12" id="KW-1185">Reference proteome</keyword>
<dbReference type="Proteomes" id="UP000736164">
    <property type="component" value="Unassembled WGS sequence"/>
</dbReference>
<evidence type="ECO:0000256" key="2">
    <source>
        <dbReference type="ARBA" id="ARBA00004496"/>
    </source>
</evidence>
<dbReference type="PANTHER" id="PTHR15352:SF4">
    <property type="entry name" value="LYMPHOID-RESTRICTED MEMBRANE PROTEIN-LIKE ISOFORM X1"/>
    <property type="match status" value="1"/>
</dbReference>
<organism evidence="11 12">
    <name type="scientific">Atractosteus spatula</name>
    <name type="common">Alligator gar</name>
    <name type="synonym">Lepisosteus spatula</name>
    <dbReference type="NCBI Taxonomy" id="7917"/>
    <lineage>
        <taxon>Eukaryota</taxon>
        <taxon>Metazoa</taxon>
        <taxon>Chordata</taxon>
        <taxon>Craniata</taxon>
        <taxon>Vertebrata</taxon>
        <taxon>Euteleostomi</taxon>
        <taxon>Actinopterygii</taxon>
        <taxon>Neopterygii</taxon>
        <taxon>Holostei</taxon>
        <taxon>Semionotiformes</taxon>
        <taxon>Lepisosteidae</taxon>
        <taxon>Atractosteus</taxon>
    </lineage>
</organism>
<evidence type="ECO:0000256" key="5">
    <source>
        <dbReference type="ARBA" id="ARBA00022989"/>
    </source>
</evidence>
<keyword evidence="6 8" id="KW-0175">Coiled coil</keyword>